<protein>
    <submittedName>
        <fullName evidence="2">Uncharacterized protein</fullName>
    </submittedName>
</protein>
<organism evidence="2 3">
    <name type="scientific">Pythium oligandrum</name>
    <name type="common">Mycoparasitic fungus</name>
    <dbReference type="NCBI Taxonomy" id="41045"/>
    <lineage>
        <taxon>Eukaryota</taxon>
        <taxon>Sar</taxon>
        <taxon>Stramenopiles</taxon>
        <taxon>Oomycota</taxon>
        <taxon>Peronosporomycetes</taxon>
        <taxon>Pythiales</taxon>
        <taxon>Pythiaceae</taxon>
        <taxon>Pythium</taxon>
    </lineage>
</organism>
<feature type="transmembrane region" description="Helical" evidence="1">
    <location>
        <begin position="308"/>
        <end position="329"/>
    </location>
</feature>
<keyword evidence="1" id="KW-1133">Transmembrane helix</keyword>
<dbReference type="AlphaFoldDB" id="A0A8K1CDX1"/>
<name>A0A8K1CDX1_PYTOL</name>
<gene>
    <name evidence="2" type="ORF">Poli38472_000845</name>
</gene>
<evidence type="ECO:0000313" key="2">
    <source>
        <dbReference type="EMBL" id="TMW60803.1"/>
    </source>
</evidence>
<accession>A0A8K1CDX1</accession>
<evidence type="ECO:0000256" key="1">
    <source>
        <dbReference type="SAM" id="Phobius"/>
    </source>
</evidence>
<dbReference type="EMBL" id="SPLM01000108">
    <property type="protein sequence ID" value="TMW60803.1"/>
    <property type="molecule type" value="Genomic_DNA"/>
</dbReference>
<dbReference type="Proteomes" id="UP000794436">
    <property type="component" value="Unassembled WGS sequence"/>
</dbReference>
<comment type="caution">
    <text evidence="2">The sequence shown here is derived from an EMBL/GenBank/DDBJ whole genome shotgun (WGS) entry which is preliminary data.</text>
</comment>
<reference evidence="2" key="1">
    <citation type="submission" date="2019-03" db="EMBL/GenBank/DDBJ databases">
        <title>Long read genome sequence of the mycoparasitic Pythium oligandrum ATCC 38472 isolated from sugarbeet rhizosphere.</title>
        <authorList>
            <person name="Gaulin E."/>
        </authorList>
    </citation>
    <scope>NUCLEOTIDE SEQUENCE</scope>
    <source>
        <strain evidence="2">ATCC 38472_TT</strain>
    </source>
</reference>
<evidence type="ECO:0000313" key="3">
    <source>
        <dbReference type="Proteomes" id="UP000794436"/>
    </source>
</evidence>
<proteinExistence type="predicted"/>
<keyword evidence="3" id="KW-1185">Reference proteome</keyword>
<keyword evidence="1" id="KW-0472">Membrane</keyword>
<feature type="transmembrane region" description="Helical" evidence="1">
    <location>
        <begin position="336"/>
        <end position="355"/>
    </location>
</feature>
<dbReference type="OrthoDB" id="58154at2759"/>
<sequence>MMLRSGSIAVEDDGDDASLLHRTVVPIDAVSAEMPAAAAPLRTEAEELKARFTWSLLLPALAECLTTCFLPDWYVPGWRVNATATMINLVGPFIDGMAYGYEEQLKEDAPVAPCLEFRAAFLGAFTSYSFMVDHAGDLSKDSVFEGGLYICGTTVAACYAFHLGKVLACSPKWIRFLDLWSRSTLIAKMPSFMLGSNMLICLTLVRALFGNPGFVRDPKDPQFIGTIKVADGEELVLGIFMSCTGILVSQYLSTLLKPRPDANGNVTVLDWSNLICNFLSCWLTGLAYEASKLSPGAIRNNLLIKKFVSSFCGSLSSFSGGISEIMLLWHADYRRGASWNLFLHVVAGLLFLPYLHKT</sequence>
<keyword evidence="1" id="KW-0812">Transmembrane</keyword>